<dbReference type="Proteomes" id="UP000660262">
    <property type="component" value="Unassembled WGS sequence"/>
</dbReference>
<gene>
    <name evidence="1" type="ORF">PPROV_000823000</name>
</gene>
<protein>
    <submittedName>
        <fullName evidence="1">Uncharacterized protein</fullName>
    </submittedName>
</protein>
<comment type="caution">
    <text evidence="1">The sequence shown here is derived from an EMBL/GenBank/DDBJ whole genome shotgun (WGS) entry which is preliminary data.</text>
</comment>
<name>A0A830HS09_9CHLO</name>
<reference evidence="1" key="1">
    <citation type="submission" date="2020-10" db="EMBL/GenBank/DDBJ databases">
        <title>Unveiling of a novel bifunctional photoreceptor, Dualchrome1, isolated from a cosmopolitan green alga.</title>
        <authorList>
            <person name="Suzuki S."/>
            <person name="Kawachi M."/>
        </authorList>
    </citation>
    <scope>NUCLEOTIDE SEQUENCE</scope>
    <source>
        <strain evidence="1">NIES 2893</strain>
    </source>
</reference>
<accession>A0A830HS09</accession>
<keyword evidence="2" id="KW-1185">Reference proteome</keyword>
<proteinExistence type="predicted"/>
<sequence length="566" mass="61799">MPTPAAVYMGSVVFSSGTAGGGGAFEEAEEDPGDCDETLVSALLAPTIAGSSRTMRFNFTTLEADPTAVVSRTHDYESTPNDLMGSFALRVLQNDDGDIAPVKEGGGEGGSSDVDLPSWLIQPITSIDSIHNALDKELKKKAPPRPRETSSFIALNHHATQREIKFGSRVASLSASVTEGGALELRTTDVLKEEHEMFDFGRIPLRKTHPIVKMEPGGGDASEVRKTSHPIVVKAEPGGGGDAGGAGGGVPIMKPGHMTRLPAVLRSDPGAATTLLKNRGGEIVMRGMDEQGHSFLLRMYVVIGAHDPGDDYGAPTRYFSPGFEHREQPRVPLAVPGMRASSIEARRRWKNMSPVEGFRTFLMGTSTSDETSKEVHKLRGAEMALKTIAVHSGAMPNWDELTRRVDIARSRCFGKTLEIPMLCARSFPPTHVMVEEYARFLKLKHKVKDYASQELSPPMIADPITGVKLLDEVWHIHISMPSYDADCRALTGGHVVQHVPALAEDAMIRYMRTWCQLEDDKSWCDAYAVERRLLTGTPLLEANQELMRIWPEAEYDDDSYGDDGCC</sequence>
<dbReference type="AlphaFoldDB" id="A0A830HS09"/>
<evidence type="ECO:0000313" key="1">
    <source>
        <dbReference type="EMBL" id="GHP09495.1"/>
    </source>
</evidence>
<organism evidence="1 2">
    <name type="scientific">Pycnococcus provasolii</name>
    <dbReference type="NCBI Taxonomy" id="41880"/>
    <lineage>
        <taxon>Eukaryota</taxon>
        <taxon>Viridiplantae</taxon>
        <taxon>Chlorophyta</taxon>
        <taxon>Pseudoscourfieldiophyceae</taxon>
        <taxon>Pseudoscourfieldiales</taxon>
        <taxon>Pycnococcaceae</taxon>
        <taxon>Pycnococcus</taxon>
    </lineage>
</organism>
<dbReference type="EMBL" id="BNJQ01000025">
    <property type="protein sequence ID" value="GHP09495.1"/>
    <property type="molecule type" value="Genomic_DNA"/>
</dbReference>
<evidence type="ECO:0000313" key="2">
    <source>
        <dbReference type="Proteomes" id="UP000660262"/>
    </source>
</evidence>